<feature type="region of interest" description="Disordered" evidence="1">
    <location>
        <begin position="87"/>
        <end position="106"/>
    </location>
</feature>
<proteinExistence type="predicted"/>
<accession>A0A124E4R5</accession>
<dbReference type="AlphaFoldDB" id="A0A124E4R5"/>
<evidence type="ECO:0000313" key="4">
    <source>
        <dbReference type="Proteomes" id="UP000069705"/>
    </source>
</evidence>
<dbReference type="Proteomes" id="UP000069705">
    <property type="component" value="Unassembled WGS sequence"/>
</dbReference>
<protein>
    <submittedName>
        <fullName evidence="3">Uncharacterized protein</fullName>
    </submittedName>
</protein>
<dbReference type="EMBL" id="BCSZ01000037">
    <property type="protein sequence ID" value="GAT03954.1"/>
    <property type="molecule type" value="Genomic_DNA"/>
</dbReference>
<sequence length="379" mass="40991">MTYPPGPHYGAPQQEPVGGQSQWWETPDQRGGPGSWEPQQQWAAAPPPPPPRGGKTKWILASLATIAVIMLTAIVTVVAVRSDHGEVGNGAPEGSGPELASANDTGPITIITDEPTCGAWSKVSDEYYQIAVSVKFDDRDPAIPQSSWTAGQRDMYETIKKALTHQVEQTTKLVPQTPHRAVRVLYQQFIAYAQTYIDRLPSYVDDDDNLVRASNAASTAVGHLCSAITRRSAQAVAPLTTAVDQPTNTHEEEGSSSPTKMITKSGSVCSEWNQASKKFDAAAESWRAIDNKIPAKDWTPEQKSIEEAIGPVMATYADELERLGRQSANASLEDIATLAAVYRRAFVAVIPTYISNDAYLQLTAVQLARMVNAACKSPS</sequence>
<comment type="caution">
    <text evidence="3">The sequence shown here is derived from an EMBL/GenBank/DDBJ whole genome shotgun (WGS) entry which is preliminary data.</text>
</comment>
<evidence type="ECO:0000256" key="2">
    <source>
        <dbReference type="SAM" id="Phobius"/>
    </source>
</evidence>
<reference evidence="3 4" key="1">
    <citation type="journal article" date="2016" name="Genome Announc.">
        <title>Draft Genome Sequences of Five Rapidly Growing Mycobacterium Species, M. thermoresistibile, M. fortuitum subsp. acetamidolyticum, M. canariasense, M. brisbanense, and M. novocastrense.</title>
        <authorList>
            <person name="Katahira K."/>
            <person name="Ogura Y."/>
            <person name="Gotoh Y."/>
            <person name="Hayashi T."/>
        </authorList>
    </citation>
    <scope>NUCLEOTIDE SEQUENCE [LARGE SCALE GENOMIC DNA]</scope>
    <source>
        <strain evidence="3 4">JCM6368</strain>
    </source>
</reference>
<feature type="transmembrane region" description="Helical" evidence="2">
    <location>
        <begin position="58"/>
        <end position="80"/>
    </location>
</feature>
<name>A0A124E4R5_MYCFO</name>
<dbReference type="RefSeq" id="WP_064774166.1">
    <property type="nucleotide sequence ID" value="NZ_BCSZ01000037.1"/>
</dbReference>
<keyword evidence="2" id="KW-0472">Membrane</keyword>
<feature type="region of interest" description="Disordered" evidence="1">
    <location>
        <begin position="1"/>
        <end position="56"/>
    </location>
</feature>
<keyword evidence="2" id="KW-1133">Transmembrane helix</keyword>
<feature type="region of interest" description="Disordered" evidence="1">
    <location>
        <begin position="242"/>
        <end position="262"/>
    </location>
</feature>
<keyword evidence="2" id="KW-0812">Transmembrane</keyword>
<reference evidence="4" key="2">
    <citation type="submission" date="2016-02" db="EMBL/GenBank/DDBJ databases">
        <title>Draft genome sequence of five rapidly growing Mycobacterium species.</title>
        <authorList>
            <person name="Katahira K."/>
            <person name="Gotou Y."/>
            <person name="Iida K."/>
            <person name="Ogura Y."/>
            <person name="Hayashi T."/>
        </authorList>
    </citation>
    <scope>NUCLEOTIDE SEQUENCE [LARGE SCALE GENOMIC DNA]</scope>
    <source>
        <strain evidence="4">JCM6368</strain>
    </source>
</reference>
<evidence type="ECO:0000256" key="1">
    <source>
        <dbReference type="SAM" id="MobiDB-lite"/>
    </source>
</evidence>
<organism evidence="3 4">
    <name type="scientific">Mycolicibacterium fortuitum subsp. acetamidolyticum</name>
    <dbReference type="NCBI Taxonomy" id="144550"/>
    <lineage>
        <taxon>Bacteria</taxon>
        <taxon>Bacillati</taxon>
        <taxon>Actinomycetota</taxon>
        <taxon>Actinomycetes</taxon>
        <taxon>Mycobacteriales</taxon>
        <taxon>Mycobacteriaceae</taxon>
        <taxon>Mycolicibacterium</taxon>
    </lineage>
</organism>
<evidence type="ECO:0000313" key="3">
    <source>
        <dbReference type="EMBL" id="GAT03954.1"/>
    </source>
</evidence>
<gene>
    <name evidence="3" type="ORF">RMCFA_4066</name>
</gene>